<dbReference type="GeneID" id="20351615"/>
<dbReference type="OrthoDB" id="4590026at2759"/>
<feature type="region of interest" description="Disordered" evidence="1">
    <location>
        <begin position="273"/>
        <end position="294"/>
    </location>
</feature>
<dbReference type="AlphaFoldDB" id="J3PCD4"/>
<feature type="region of interest" description="Disordered" evidence="1">
    <location>
        <begin position="77"/>
        <end position="102"/>
    </location>
</feature>
<evidence type="ECO:0000259" key="2">
    <source>
        <dbReference type="Pfam" id="PF14420"/>
    </source>
</evidence>
<reference evidence="5" key="1">
    <citation type="submission" date="2010-07" db="EMBL/GenBank/DDBJ databases">
        <title>The genome sequence of Gaeumannomyces graminis var. tritici strain R3-111a-1.</title>
        <authorList>
            <consortium name="The Broad Institute Genome Sequencing Platform"/>
            <person name="Ma L.-J."/>
            <person name="Dead R."/>
            <person name="Young S."/>
            <person name="Zeng Q."/>
            <person name="Koehrsen M."/>
            <person name="Alvarado L."/>
            <person name="Berlin A."/>
            <person name="Chapman S.B."/>
            <person name="Chen Z."/>
            <person name="Freedman E."/>
            <person name="Gellesch M."/>
            <person name="Goldberg J."/>
            <person name="Griggs A."/>
            <person name="Gujja S."/>
            <person name="Heilman E.R."/>
            <person name="Heiman D."/>
            <person name="Hepburn T."/>
            <person name="Howarth C."/>
            <person name="Jen D."/>
            <person name="Larson L."/>
            <person name="Mehta T."/>
            <person name="Neiman D."/>
            <person name="Pearson M."/>
            <person name="Roberts A."/>
            <person name="Saif S."/>
            <person name="Shea T."/>
            <person name="Shenoy N."/>
            <person name="Sisk P."/>
            <person name="Stolte C."/>
            <person name="Sykes S."/>
            <person name="Walk T."/>
            <person name="White J."/>
            <person name="Yandava C."/>
            <person name="Haas B."/>
            <person name="Nusbaum C."/>
            <person name="Birren B."/>
        </authorList>
    </citation>
    <scope>NUCLEOTIDE SEQUENCE [LARGE SCALE GENOMIC DNA]</scope>
    <source>
        <strain evidence="5">R3-111a-1</strain>
    </source>
</reference>
<reference evidence="4" key="4">
    <citation type="journal article" date="2015" name="G3 (Bethesda)">
        <title>Genome sequences of three phytopathogenic species of the Magnaporthaceae family of fungi.</title>
        <authorList>
            <person name="Okagaki L.H."/>
            <person name="Nunes C.C."/>
            <person name="Sailsbery J."/>
            <person name="Clay B."/>
            <person name="Brown D."/>
            <person name="John T."/>
            <person name="Oh Y."/>
            <person name="Young N."/>
            <person name="Fitzgerald M."/>
            <person name="Haas B.J."/>
            <person name="Zeng Q."/>
            <person name="Young S."/>
            <person name="Adiconis X."/>
            <person name="Fan L."/>
            <person name="Levin J.Z."/>
            <person name="Mitchell T.K."/>
            <person name="Okubara P.A."/>
            <person name="Farman M.L."/>
            <person name="Kohn L.M."/>
            <person name="Birren B."/>
            <person name="Ma L.-J."/>
            <person name="Dean R.A."/>
        </authorList>
    </citation>
    <scope>NUCLEOTIDE SEQUENCE</scope>
    <source>
        <strain evidence="4">R3-111a-1</strain>
    </source>
</reference>
<dbReference type="Proteomes" id="UP000006039">
    <property type="component" value="Unassembled WGS sequence"/>
</dbReference>
<dbReference type="EMBL" id="GL385400">
    <property type="protein sequence ID" value="EJT71904.1"/>
    <property type="molecule type" value="Genomic_DNA"/>
</dbReference>
<protein>
    <recommendedName>
        <fullName evidence="2">Clr5 domain-containing protein</fullName>
    </recommendedName>
</protein>
<keyword evidence="5" id="KW-1185">Reference proteome</keyword>
<accession>J3PCD4</accession>
<dbReference type="EnsemblFungi" id="EJT71904">
    <property type="protein sequence ID" value="EJT71904"/>
    <property type="gene ID" value="GGTG_11157"/>
</dbReference>
<proteinExistence type="predicted"/>
<evidence type="ECO:0000313" key="4">
    <source>
        <dbReference type="EnsemblFungi" id="EJT71904"/>
    </source>
</evidence>
<evidence type="ECO:0000313" key="3">
    <source>
        <dbReference type="EMBL" id="EJT71904.1"/>
    </source>
</evidence>
<feature type="compositionally biased region" description="Basic and acidic residues" evidence="1">
    <location>
        <begin position="84"/>
        <end position="95"/>
    </location>
</feature>
<reference evidence="3" key="2">
    <citation type="submission" date="2010-07" db="EMBL/GenBank/DDBJ databases">
        <authorList>
            <consortium name="The Broad Institute Genome Sequencing Platform"/>
            <consortium name="Broad Institute Genome Sequencing Center for Infectious Disease"/>
            <person name="Ma L.-J."/>
            <person name="Dead R."/>
            <person name="Young S."/>
            <person name="Zeng Q."/>
            <person name="Koehrsen M."/>
            <person name="Alvarado L."/>
            <person name="Berlin A."/>
            <person name="Chapman S.B."/>
            <person name="Chen Z."/>
            <person name="Freedman E."/>
            <person name="Gellesch M."/>
            <person name="Goldberg J."/>
            <person name="Griggs A."/>
            <person name="Gujja S."/>
            <person name="Heilman E.R."/>
            <person name="Heiman D."/>
            <person name="Hepburn T."/>
            <person name="Howarth C."/>
            <person name="Jen D."/>
            <person name="Larson L."/>
            <person name="Mehta T."/>
            <person name="Neiman D."/>
            <person name="Pearson M."/>
            <person name="Roberts A."/>
            <person name="Saif S."/>
            <person name="Shea T."/>
            <person name="Shenoy N."/>
            <person name="Sisk P."/>
            <person name="Stolte C."/>
            <person name="Sykes S."/>
            <person name="Walk T."/>
            <person name="White J."/>
            <person name="Yandava C."/>
            <person name="Haas B."/>
            <person name="Nusbaum C."/>
            <person name="Birren B."/>
        </authorList>
    </citation>
    <scope>NUCLEOTIDE SEQUENCE</scope>
    <source>
        <strain evidence="3">R3-111a-1</strain>
    </source>
</reference>
<organism evidence="3">
    <name type="scientific">Gaeumannomyces tritici (strain R3-111a-1)</name>
    <name type="common">Wheat and barley take-all root rot fungus</name>
    <name type="synonym">Gaeumannomyces graminis var. tritici</name>
    <dbReference type="NCBI Taxonomy" id="644352"/>
    <lineage>
        <taxon>Eukaryota</taxon>
        <taxon>Fungi</taxon>
        <taxon>Dikarya</taxon>
        <taxon>Ascomycota</taxon>
        <taxon>Pezizomycotina</taxon>
        <taxon>Sordariomycetes</taxon>
        <taxon>Sordariomycetidae</taxon>
        <taxon>Magnaporthales</taxon>
        <taxon>Magnaporthaceae</taxon>
        <taxon>Gaeumannomyces</taxon>
    </lineage>
</organism>
<gene>
    <name evidence="4" type="primary">20351615</name>
    <name evidence="3" type="ORF">GGTG_11157</name>
</gene>
<reference evidence="3" key="3">
    <citation type="submission" date="2010-09" db="EMBL/GenBank/DDBJ databases">
        <title>Annotation of Gaeumannomyces graminis var. tritici R3-111a-1.</title>
        <authorList>
            <consortium name="The Broad Institute Genome Sequencing Platform"/>
            <person name="Ma L.-J."/>
            <person name="Dead R."/>
            <person name="Young S.K."/>
            <person name="Zeng Q."/>
            <person name="Gargeya S."/>
            <person name="Fitzgerald M."/>
            <person name="Haas B."/>
            <person name="Abouelleil A."/>
            <person name="Alvarado L."/>
            <person name="Arachchi H.M."/>
            <person name="Berlin A."/>
            <person name="Brown A."/>
            <person name="Chapman S.B."/>
            <person name="Chen Z."/>
            <person name="Dunbar C."/>
            <person name="Freedman E."/>
            <person name="Gearin G."/>
            <person name="Gellesch M."/>
            <person name="Goldberg J."/>
            <person name="Griggs A."/>
            <person name="Gujja S."/>
            <person name="Heiman D."/>
            <person name="Howarth C."/>
            <person name="Larson L."/>
            <person name="Lui A."/>
            <person name="MacDonald P.J.P."/>
            <person name="Mehta T."/>
            <person name="Montmayeur A."/>
            <person name="Murphy C."/>
            <person name="Neiman D."/>
            <person name="Pearson M."/>
            <person name="Priest M."/>
            <person name="Roberts A."/>
            <person name="Saif S."/>
            <person name="Shea T."/>
            <person name="Shenoy N."/>
            <person name="Sisk P."/>
            <person name="Stolte C."/>
            <person name="Sykes S."/>
            <person name="Yandava C."/>
            <person name="Wortman J."/>
            <person name="Nusbaum C."/>
            <person name="Birren B."/>
        </authorList>
    </citation>
    <scope>NUCLEOTIDE SEQUENCE</scope>
    <source>
        <strain evidence="3">R3-111a-1</strain>
    </source>
</reference>
<dbReference type="Pfam" id="PF14420">
    <property type="entry name" value="Clr5"/>
    <property type="match status" value="1"/>
</dbReference>
<reference evidence="4" key="5">
    <citation type="submission" date="2018-04" db="UniProtKB">
        <authorList>
            <consortium name="EnsemblFungi"/>
        </authorList>
    </citation>
    <scope>IDENTIFICATION</scope>
    <source>
        <strain evidence="4">R3-111a-1</strain>
    </source>
</reference>
<dbReference type="VEuPathDB" id="FungiDB:GGTG_11157"/>
<dbReference type="eggNOG" id="ENOG502R0WV">
    <property type="taxonomic scope" value="Eukaryota"/>
</dbReference>
<evidence type="ECO:0000256" key="1">
    <source>
        <dbReference type="SAM" id="MobiDB-lite"/>
    </source>
</evidence>
<feature type="domain" description="Clr5" evidence="2">
    <location>
        <begin position="21"/>
        <end position="57"/>
    </location>
</feature>
<dbReference type="RefSeq" id="XP_009227301.1">
    <property type="nucleotide sequence ID" value="XM_009229037.1"/>
</dbReference>
<dbReference type="InterPro" id="IPR025676">
    <property type="entry name" value="Clr5_dom"/>
</dbReference>
<dbReference type="HOGENOM" id="CLU_813929_0_0_1"/>
<evidence type="ECO:0000313" key="5">
    <source>
        <dbReference type="Proteomes" id="UP000006039"/>
    </source>
</evidence>
<sequence length="341" mass="38431">MPEGPSSQTPGRRAYKRYAPQIWEDHKDTIRELFVEQGKTHNEVAAILKDHHGLAVGKTTEWGFVKNIPAKEMAKMVRHRQRRQKQDGRPTRFQRDPGAGGYQVVPAAKLDAYQQRSRVPEDFMSDSSDQLLEQLQAIESSSASGDRFRREFADMKLARSKALLGVFYSFIGRFSDAERAFEVSEQFMERETCAEIKLHRTLWYAEHKTRAQDWDGAFSLMCRANKVFMGIETASSFVIDHFPGRFISLRWAVSTRTPIDKILNEAGIDDRPFDSHLPSPIPGTPMAAHSSPAAAADSVLSPQRLFPPTPRGAQAEVDIEAWRQFVEYTPSEGTTASAATN</sequence>
<name>J3PCD4_GAET3</name>